<accession>A0A6H9Z097</accession>
<evidence type="ECO:0000256" key="1">
    <source>
        <dbReference type="SAM" id="MobiDB-lite"/>
    </source>
</evidence>
<feature type="compositionally biased region" description="Polar residues" evidence="1">
    <location>
        <begin position="1"/>
        <end position="27"/>
    </location>
</feature>
<name>A0A6H9Z097_9ACTN</name>
<sequence length="169" mass="17837">MLWPSGSSDNAGSPGPQQSESVQQTQNGDGGTPAATTSGPGLTEQAGKVDALLTEMVATRSELGTVTGDGECESSGLRRIRTQRQDQLEKARALEVSALESGTEMKDALVRALEASVESNKRYLDMAPDCPSTATDADSRASQAKSEFVRYWTPIAEQAGLQTRSADTI</sequence>
<organism evidence="2 3">
    <name type="scientific">Actinomadura rudentiformis</name>
    <dbReference type="NCBI Taxonomy" id="359158"/>
    <lineage>
        <taxon>Bacteria</taxon>
        <taxon>Bacillati</taxon>
        <taxon>Actinomycetota</taxon>
        <taxon>Actinomycetes</taxon>
        <taxon>Streptosporangiales</taxon>
        <taxon>Thermomonosporaceae</taxon>
        <taxon>Actinomadura</taxon>
    </lineage>
</organism>
<comment type="caution">
    <text evidence="2">The sequence shown here is derived from an EMBL/GenBank/DDBJ whole genome shotgun (WGS) entry which is preliminary data.</text>
</comment>
<proteinExistence type="predicted"/>
<dbReference type="Proteomes" id="UP000468735">
    <property type="component" value="Unassembled WGS sequence"/>
</dbReference>
<dbReference type="OrthoDB" id="3871904at2"/>
<protein>
    <submittedName>
        <fullName evidence="2">Uncharacterized protein</fullName>
    </submittedName>
</protein>
<dbReference type="AlphaFoldDB" id="A0A6H9Z097"/>
<feature type="compositionally biased region" description="Low complexity" evidence="1">
    <location>
        <begin position="32"/>
        <end position="43"/>
    </location>
</feature>
<keyword evidence="3" id="KW-1185">Reference proteome</keyword>
<feature type="region of interest" description="Disordered" evidence="1">
    <location>
        <begin position="1"/>
        <end position="50"/>
    </location>
</feature>
<evidence type="ECO:0000313" key="3">
    <source>
        <dbReference type="Proteomes" id="UP000468735"/>
    </source>
</evidence>
<gene>
    <name evidence="2" type="ORF">F8566_18450</name>
</gene>
<dbReference type="EMBL" id="WBMT01000008">
    <property type="protein sequence ID" value="KAB2347866.1"/>
    <property type="molecule type" value="Genomic_DNA"/>
</dbReference>
<evidence type="ECO:0000313" key="2">
    <source>
        <dbReference type="EMBL" id="KAB2347866.1"/>
    </source>
</evidence>
<reference evidence="2 3" key="1">
    <citation type="submission" date="2019-09" db="EMBL/GenBank/DDBJ databases">
        <title>Actinomadura physcomitrii sp. nov., a novel actinomycete isolated from moss [Physcomitrium sphaericum (Ludw) Fuernr].</title>
        <authorList>
            <person name="Zhuang X."/>
            <person name="Liu C."/>
        </authorList>
    </citation>
    <scope>NUCLEOTIDE SEQUENCE [LARGE SCALE GENOMIC DNA]</scope>
    <source>
        <strain evidence="2 3">HMC1</strain>
    </source>
</reference>